<dbReference type="CDD" id="cd07816">
    <property type="entry name" value="Bet_v1-like"/>
    <property type="match status" value="1"/>
</dbReference>
<comment type="caution">
    <text evidence="2">The sequence shown here is derived from an EMBL/GenBank/DDBJ whole genome shotgun (WGS) entry which is preliminary data.</text>
</comment>
<reference evidence="2" key="1">
    <citation type="submission" date="2020-03" db="EMBL/GenBank/DDBJ databases">
        <title>A high-quality chromosome-level genome assembly of a woody plant with both climbing and erect habits, Rhamnella rubrinervis.</title>
        <authorList>
            <person name="Lu Z."/>
            <person name="Yang Y."/>
            <person name="Zhu X."/>
            <person name="Sun Y."/>
        </authorList>
    </citation>
    <scope>NUCLEOTIDE SEQUENCE</scope>
    <source>
        <strain evidence="2">BYM</strain>
        <tissue evidence="2">Leaf</tissue>
    </source>
</reference>
<gene>
    <name evidence="2" type="ORF">FNV43_RR14920</name>
</gene>
<evidence type="ECO:0000313" key="3">
    <source>
        <dbReference type="Proteomes" id="UP000796880"/>
    </source>
</evidence>
<dbReference type="Pfam" id="PF00407">
    <property type="entry name" value="Bet_v_1"/>
    <property type="match status" value="1"/>
</dbReference>
<accession>A0A8K0H3V1</accession>
<organism evidence="2 3">
    <name type="scientific">Rhamnella rubrinervis</name>
    <dbReference type="NCBI Taxonomy" id="2594499"/>
    <lineage>
        <taxon>Eukaryota</taxon>
        <taxon>Viridiplantae</taxon>
        <taxon>Streptophyta</taxon>
        <taxon>Embryophyta</taxon>
        <taxon>Tracheophyta</taxon>
        <taxon>Spermatophyta</taxon>
        <taxon>Magnoliopsida</taxon>
        <taxon>eudicotyledons</taxon>
        <taxon>Gunneridae</taxon>
        <taxon>Pentapetalae</taxon>
        <taxon>rosids</taxon>
        <taxon>fabids</taxon>
        <taxon>Rosales</taxon>
        <taxon>Rhamnaceae</taxon>
        <taxon>rhamnoid group</taxon>
        <taxon>Rhamneae</taxon>
        <taxon>Rhamnella</taxon>
    </lineage>
</organism>
<protein>
    <recommendedName>
        <fullName evidence="1">Bet v I/Major latex protein domain-containing protein</fullName>
    </recommendedName>
</protein>
<dbReference type="Gene3D" id="3.30.530.20">
    <property type="match status" value="1"/>
</dbReference>
<dbReference type="SUPFAM" id="SSF55961">
    <property type="entry name" value="Bet v1-like"/>
    <property type="match status" value="1"/>
</dbReference>
<sequence length="152" mass="16861">MAELAKLDAHVEITTSADKFFGFFKDNLHTLVQMFPQNVKSFEVLGGGGIKTGSVTYWKYNVTGTPETAEVIVQSLDEVNKSINFVVLGGDILDLYNSFKAKLHVIPSAQGGSLVKWNVEFEKADENDPNPEHHVNFAVKMSKGLDTYLSRH</sequence>
<keyword evidence="3" id="KW-1185">Reference proteome</keyword>
<dbReference type="AlphaFoldDB" id="A0A8K0H3V1"/>
<dbReference type="SMART" id="SM01037">
    <property type="entry name" value="Bet_v_1"/>
    <property type="match status" value="1"/>
</dbReference>
<dbReference type="Proteomes" id="UP000796880">
    <property type="component" value="Unassembled WGS sequence"/>
</dbReference>
<dbReference type="OrthoDB" id="1567931at2759"/>
<dbReference type="EMBL" id="VOIH02000006">
    <property type="protein sequence ID" value="KAF3445226.1"/>
    <property type="molecule type" value="Genomic_DNA"/>
</dbReference>
<dbReference type="InterPro" id="IPR051761">
    <property type="entry name" value="MLP-like_ligand-binding"/>
</dbReference>
<dbReference type="PANTHER" id="PTHR31907">
    <property type="entry name" value="MLP-LIKE PROTEIN 423"/>
    <property type="match status" value="1"/>
</dbReference>
<proteinExistence type="predicted"/>
<name>A0A8K0H3V1_9ROSA</name>
<evidence type="ECO:0000313" key="2">
    <source>
        <dbReference type="EMBL" id="KAF3445226.1"/>
    </source>
</evidence>
<evidence type="ECO:0000259" key="1">
    <source>
        <dbReference type="SMART" id="SM01037"/>
    </source>
</evidence>
<feature type="domain" description="Bet v I/Major latex protein" evidence="1">
    <location>
        <begin position="2"/>
        <end position="152"/>
    </location>
</feature>
<dbReference type="InterPro" id="IPR000916">
    <property type="entry name" value="Bet_v_I/MLP"/>
</dbReference>
<dbReference type="GO" id="GO:0006952">
    <property type="term" value="P:defense response"/>
    <property type="evidence" value="ECO:0007669"/>
    <property type="project" value="InterPro"/>
</dbReference>
<dbReference type="InterPro" id="IPR023393">
    <property type="entry name" value="START-like_dom_sf"/>
</dbReference>